<dbReference type="Proteomes" id="UP000452235">
    <property type="component" value="Unassembled WGS sequence"/>
</dbReference>
<feature type="transmembrane region" description="Helical" evidence="2">
    <location>
        <begin position="56"/>
        <end position="81"/>
    </location>
</feature>
<evidence type="ECO:0000256" key="2">
    <source>
        <dbReference type="SAM" id="Phobius"/>
    </source>
</evidence>
<keyword evidence="4" id="KW-1185">Reference proteome</keyword>
<dbReference type="VEuPathDB" id="FungiDB:ATEG_01013"/>
<organism evidence="3 4">
    <name type="scientific">Aspergillus terreus</name>
    <dbReference type="NCBI Taxonomy" id="33178"/>
    <lineage>
        <taxon>Eukaryota</taxon>
        <taxon>Fungi</taxon>
        <taxon>Dikarya</taxon>
        <taxon>Ascomycota</taxon>
        <taxon>Pezizomycotina</taxon>
        <taxon>Eurotiomycetes</taxon>
        <taxon>Eurotiomycetidae</taxon>
        <taxon>Eurotiales</taxon>
        <taxon>Aspergillaceae</taxon>
        <taxon>Aspergillus</taxon>
        <taxon>Aspergillus subgen. Circumdati</taxon>
    </lineage>
</organism>
<dbReference type="EMBL" id="BLJY01000001">
    <property type="protein sequence ID" value="GFF11803.1"/>
    <property type="molecule type" value="Genomic_DNA"/>
</dbReference>
<keyword evidence="2" id="KW-0812">Transmembrane</keyword>
<reference evidence="3 4" key="1">
    <citation type="submission" date="2020-01" db="EMBL/GenBank/DDBJ databases">
        <title>Aspergillus terreus IFO 6365 whole genome shotgun sequence.</title>
        <authorList>
            <person name="Kanamasa S."/>
            <person name="Takahashi H."/>
        </authorList>
    </citation>
    <scope>NUCLEOTIDE SEQUENCE [LARGE SCALE GENOMIC DNA]</scope>
    <source>
        <strain evidence="3 4">IFO 6365</strain>
    </source>
</reference>
<evidence type="ECO:0000313" key="3">
    <source>
        <dbReference type="EMBL" id="GFF11803.1"/>
    </source>
</evidence>
<feature type="transmembrane region" description="Helical" evidence="2">
    <location>
        <begin position="87"/>
        <end position="109"/>
    </location>
</feature>
<proteinExistence type="predicted"/>
<feature type="transmembrane region" description="Helical" evidence="2">
    <location>
        <begin position="248"/>
        <end position="267"/>
    </location>
</feature>
<protein>
    <submittedName>
        <fullName evidence="3">Uncharacterized protein</fullName>
    </submittedName>
</protein>
<feature type="transmembrane region" description="Helical" evidence="2">
    <location>
        <begin position="129"/>
        <end position="151"/>
    </location>
</feature>
<dbReference type="PANTHER" id="PTHR35184:SF1">
    <property type="entry name" value="INTEGRAL MEMBRANE PROTEIN"/>
    <property type="match status" value="1"/>
</dbReference>
<gene>
    <name evidence="3" type="ORF">ATEIFO6365_0001002300</name>
</gene>
<keyword evidence="2" id="KW-1133">Transmembrane helix</keyword>
<evidence type="ECO:0000313" key="4">
    <source>
        <dbReference type="Proteomes" id="UP000452235"/>
    </source>
</evidence>
<evidence type="ECO:0000256" key="1">
    <source>
        <dbReference type="SAM" id="MobiDB-lite"/>
    </source>
</evidence>
<accession>A0A5M3YKY6</accession>
<dbReference type="PANTHER" id="PTHR35184">
    <property type="entry name" value="YALI0C10208P"/>
    <property type="match status" value="1"/>
</dbReference>
<feature type="compositionally biased region" description="Basic and acidic residues" evidence="1">
    <location>
        <begin position="291"/>
        <end position="305"/>
    </location>
</feature>
<feature type="region of interest" description="Disordered" evidence="1">
    <location>
        <begin position="285"/>
        <end position="315"/>
    </location>
</feature>
<dbReference type="AlphaFoldDB" id="A0A5M3YKY6"/>
<dbReference type="OrthoDB" id="3357002at2759"/>
<name>A0A5M3YKY6_ASPTE</name>
<keyword evidence="2" id="KW-0472">Membrane</keyword>
<sequence>MPQSPSAQSATATVGGVPATIPDIPICAVFLALYAGFAATNMTIFRMNLQRGHKFVLSALLFGFCMARLTTLVLRIVWSTIPHNTSLAIAAGIFVNAGILLVYITNIILSQRILRAKHPRLGWNPVLRAGYKVLYGLIVGALAMVITSVVLSMKTTNLHIKLQCRDVQLAAITYLLVFTCVPLMHLAAAFLLPRSADEESFGQGSMASKSLIVGLSTCICILIAGFKCGTAWSPPRPASHPAWFHSKASFYVFNFACEILALALLTFSRFDRRFHVPNGCKGPGDYTRLAGEPEKPPQSDGHDEAFASITRKTSQ</sequence>
<feature type="transmembrane region" description="Helical" evidence="2">
    <location>
        <begin position="212"/>
        <end position="233"/>
    </location>
</feature>
<feature type="transmembrane region" description="Helical" evidence="2">
    <location>
        <begin position="20"/>
        <end position="44"/>
    </location>
</feature>
<comment type="caution">
    <text evidence="3">The sequence shown here is derived from an EMBL/GenBank/DDBJ whole genome shotgun (WGS) entry which is preliminary data.</text>
</comment>
<feature type="transmembrane region" description="Helical" evidence="2">
    <location>
        <begin position="171"/>
        <end position="192"/>
    </location>
</feature>